<dbReference type="Pfam" id="PF13649">
    <property type="entry name" value="Methyltransf_25"/>
    <property type="match status" value="1"/>
</dbReference>
<dbReference type="PANTHER" id="PTHR44068">
    <property type="entry name" value="ZGC:194242"/>
    <property type="match status" value="1"/>
</dbReference>
<evidence type="ECO:0000259" key="1">
    <source>
        <dbReference type="Pfam" id="PF13649"/>
    </source>
</evidence>
<dbReference type="PANTHER" id="PTHR44068:SF11">
    <property type="entry name" value="GERANYL DIPHOSPHATE 2-C-METHYLTRANSFERASE"/>
    <property type="match status" value="1"/>
</dbReference>
<organism evidence="2 3">
    <name type="scientific">candidate division WOR_3 bacterium SM23_42</name>
    <dbReference type="NCBI Taxonomy" id="1703779"/>
    <lineage>
        <taxon>Bacteria</taxon>
        <taxon>Bacteria division WOR-3</taxon>
    </lineage>
</organism>
<dbReference type="Proteomes" id="UP000051373">
    <property type="component" value="Unassembled WGS sequence"/>
</dbReference>
<evidence type="ECO:0000313" key="2">
    <source>
        <dbReference type="EMBL" id="KPK64757.1"/>
    </source>
</evidence>
<accession>A0A0S8FVQ9</accession>
<dbReference type="AlphaFoldDB" id="A0A0S8FVQ9"/>
<dbReference type="InterPro" id="IPR050447">
    <property type="entry name" value="Erg6_SMT_methyltransf"/>
</dbReference>
<dbReference type="STRING" id="1703779.AMJ83_00780"/>
<evidence type="ECO:0000313" key="3">
    <source>
        <dbReference type="Proteomes" id="UP000051373"/>
    </source>
</evidence>
<protein>
    <recommendedName>
        <fullName evidence="1">Methyltransferase domain-containing protein</fullName>
    </recommendedName>
</protein>
<comment type="caution">
    <text evidence="2">The sequence shown here is derived from an EMBL/GenBank/DDBJ whole genome shotgun (WGS) entry which is preliminary data.</text>
</comment>
<gene>
    <name evidence="2" type="ORF">AMJ83_00780</name>
</gene>
<dbReference type="InterPro" id="IPR041698">
    <property type="entry name" value="Methyltransf_25"/>
</dbReference>
<dbReference type="InterPro" id="IPR029063">
    <property type="entry name" value="SAM-dependent_MTases_sf"/>
</dbReference>
<dbReference type="SUPFAM" id="SSF53335">
    <property type="entry name" value="S-adenosyl-L-methionine-dependent methyltransferases"/>
    <property type="match status" value="1"/>
</dbReference>
<feature type="domain" description="Methyltransferase" evidence="1">
    <location>
        <begin position="47"/>
        <end position="139"/>
    </location>
</feature>
<proteinExistence type="predicted"/>
<name>A0A0S8FVQ9_UNCW3</name>
<dbReference type="CDD" id="cd02440">
    <property type="entry name" value="AdoMet_MTases"/>
    <property type="match status" value="1"/>
</dbReference>
<dbReference type="EMBL" id="LJUJ01000001">
    <property type="protein sequence ID" value="KPK64757.1"/>
    <property type="molecule type" value="Genomic_DNA"/>
</dbReference>
<reference evidence="2 3" key="1">
    <citation type="journal article" date="2015" name="Microbiome">
        <title>Genomic resolution of linkages in carbon, nitrogen, and sulfur cycling among widespread estuary sediment bacteria.</title>
        <authorList>
            <person name="Baker B.J."/>
            <person name="Lazar C.S."/>
            <person name="Teske A.P."/>
            <person name="Dick G.J."/>
        </authorList>
    </citation>
    <scope>NUCLEOTIDE SEQUENCE [LARGE SCALE GENOMIC DNA]</scope>
    <source>
        <strain evidence="2">SM23_42</strain>
    </source>
</reference>
<dbReference type="Gene3D" id="3.40.50.150">
    <property type="entry name" value="Vaccinia Virus protein VP39"/>
    <property type="match status" value="1"/>
</dbReference>
<sequence length="227" mass="25806">MGGYYEDKLQGNRLKRCYEIAPPRIQQYLKAEIQYIVKNVRPDCQLLELGCGYGRVLRPLAQKVAWVFGIDTSHANLKLARTVLEDRHACHLVRMDAVKMGFSDGRFDYVICIQNGISAFHVDQRTLVRESIRVTKEHGLIFFSSYSTKVWPARLQWFEAQAKAGLVGEIDWQRTGEGNIVCKDGFTATTVSQEGFTRLVRGFPVDVRIEEVDESSIFCVLTAHKAT</sequence>